<feature type="transmembrane region" description="Helical" evidence="5">
    <location>
        <begin position="90"/>
        <end position="120"/>
    </location>
</feature>
<dbReference type="PANTHER" id="PTHR12714:SF24">
    <property type="entry name" value="SLR1182 PROTEIN"/>
    <property type="match status" value="1"/>
</dbReference>
<name>A0ABY1BBF1_9PSED</name>
<dbReference type="Pfam" id="PF04191">
    <property type="entry name" value="PEMT"/>
    <property type="match status" value="1"/>
</dbReference>
<feature type="transmembrane region" description="Helical" evidence="5">
    <location>
        <begin position="12"/>
        <end position="29"/>
    </location>
</feature>
<keyword evidence="3 5" id="KW-1133">Transmembrane helix</keyword>
<comment type="caution">
    <text evidence="6">The sequence shown here is derived from an EMBL/GenBank/DDBJ whole genome shotgun (WGS) entry which is preliminary data.</text>
</comment>
<evidence type="ECO:0000256" key="5">
    <source>
        <dbReference type="SAM" id="Phobius"/>
    </source>
</evidence>
<dbReference type="EMBL" id="FOFP01000006">
    <property type="protein sequence ID" value="SEQ44785.1"/>
    <property type="molecule type" value="Genomic_DNA"/>
</dbReference>
<dbReference type="Gene3D" id="1.20.120.1630">
    <property type="match status" value="1"/>
</dbReference>
<dbReference type="PANTHER" id="PTHR12714">
    <property type="entry name" value="PROTEIN-S ISOPRENYLCYSTEINE O-METHYLTRANSFERASE"/>
    <property type="match status" value="1"/>
</dbReference>
<gene>
    <name evidence="6" type="ORF">SAMN05216600_10623</name>
</gene>
<keyword evidence="7" id="KW-1185">Reference proteome</keyword>
<evidence type="ECO:0000256" key="2">
    <source>
        <dbReference type="ARBA" id="ARBA00022692"/>
    </source>
</evidence>
<dbReference type="Proteomes" id="UP000198512">
    <property type="component" value="Unassembled WGS sequence"/>
</dbReference>
<accession>A0ABY1BBF1</accession>
<organism evidence="6 7">
    <name type="scientific">Pseudomonas cuatrocienegasensis</name>
    <dbReference type="NCBI Taxonomy" id="543360"/>
    <lineage>
        <taxon>Bacteria</taxon>
        <taxon>Pseudomonadati</taxon>
        <taxon>Pseudomonadota</taxon>
        <taxon>Gammaproteobacteria</taxon>
        <taxon>Pseudomonadales</taxon>
        <taxon>Pseudomonadaceae</taxon>
        <taxon>Pseudomonas</taxon>
    </lineage>
</organism>
<dbReference type="RefSeq" id="WP_069521258.1">
    <property type="nucleotide sequence ID" value="NZ_FOFP01000006.1"/>
</dbReference>
<evidence type="ECO:0000256" key="3">
    <source>
        <dbReference type="ARBA" id="ARBA00022989"/>
    </source>
</evidence>
<keyword evidence="2 5" id="KW-0812">Transmembrane</keyword>
<evidence type="ECO:0000256" key="4">
    <source>
        <dbReference type="ARBA" id="ARBA00023136"/>
    </source>
</evidence>
<sequence>MAFLQNRIPPVLVLAVCAVLMLLGVLPRLEMPSPWRLTLVFSTLLLGCVISLAGVLSFRRARTTVNPLVPQEASALVEGGIYRYSRNPMYLGFAIVLLAWALALGEALPFLGVIGFVLYIQRFQIAPEERALQQHFGESFSSYKGRVRRWI</sequence>
<keyword evidence="4 5" id="KW-0472">Membrane</keyword>
<dbReference type="InterPro" id="IPR007318">
    <property type="entry name" value="Phopholipid_MeTrfase"/>
</dbReference>
<protein>
    <submittedName>
        <fullName evidence="6">Protein-S-isoprenylcysteine O-methyltransferase Ste14</fullName>
    </submittedName>
</protein>
<evidence type="ECO:0000313" key="6">
    <source>
        <dbReference type="EMBL" id="SEQ44785.1"/>
    </source>
</evidence>
<evidence type="ECO:0000256" key="1">
    <source>
        <dbReference type="ARBA" id="ARBA00004127"/>
    </source>
</evidence>
<reference evidence="6 7" key="1">
    <citation type="submission" date="2016-10" db="EMBL/GenBank/DDBJ databases">
        <authorList>
            <person name="Varghese N."/>
            <person name="Submissions S."/>
        </authorList>
    </citation>
    <scope>NUCLEOTIDE SEQUENCE [LARGE SCALE GENOMIC DNA]</scope>
    <source>
        <strain evidence="6 7">CIP 109853</strain>
    </source>
</reference>
<evidence type="ECO:0000313" key="7">
    <source>
        <dbReference type="Proteomes" id="UP000198512"/>
    </source>
</evidence>
<feature type="transmembrane region" description="Helical" evidence="5">
    <location>
        <begin position="35"/>
        <end position="58"/>
    </location>
</feature>
<proteinExistence type="predicted"/>
<comment type="subcellular location">
    <subcellularLocation>
        <location evidence="1">Endomembrane system</location>
        <topology evidence="1">Multi-pass membrane protein</topology>
    </subcellularLocation>
</comment>